<evidence type="ECO:0000256" key="8">
    <source>
        <dbReference type="ARBA" id="ARBA00022679"/>
    </source>
</evidence>
<dbReference type="UniPathway" id="UPA00253">
    <property type="reaction ID" value="UER00331"/>
</dbReference>
<dbReference type="GO" id="GO:0009435">
    <property type="term" value="P:NAD+ biosynthetic process"/>
    <property type="evidence" value="ECO:0007669"/>
    <property type="project" value="UniProtKB-UniPathway"/>
</dbReference>
<evidence type="ECO:0000256" key="10">
    <source>
        <dbReference type="ARBA" id="ARBA00047445"/>
    </source>
</evidence>
<dbReference type="InterPro" id="IPR004393">
    <property type="entry name" value="NadC"/>
</dbReference>
<sequence>MSERDPFSPPAAAVTEAVARALAEDLGPLGDITAALLPDTATGSATVVAREAGVLAGTACATEVFYRLDPDLDIQWNLSDGERLSASEVVGVVKGRLASIVTAERTVLNFLCHLSGVASATRRFVDLSSAPIADTRKTLPGLRALEKAAVRAGGGVNHRSSLSEMVLIKDNYLVTIGIAEAVARARDLWPDKEIEVECDSARDVDEAVSAGADIVMLDNMSPEEVEKCVLAVRSGRRPKTRIEVSGGVSLATVADYARSRPDLISTSAITQSAPALDLAFDRDFGGNETPSGSKE</sequence>
<comment type="pathway">
    <text evidence="2">Cofactor biosynthesis; NAD(+) biosynthesis; nicotinate D-ribonucleotide from quinolinate: step 1/1.</text>
</comment>
<reference evidence="16" key="1">
    <citation type="submission" date="2020-05" db="EMBL/GenBank/DDBJ databases">
        <authorList>
            <person name="Chiriac C."/>
            <person name="Salcher M."/>
            <person name="Ghai R."/>
            <person name="Kavagutti S V."/>
        </authorList>
    </citation>
    <scope>NUCLEOTIDE SEQUENCE</scope>
</reference>
<dbReference type="SUPFAM" id="SSF54675">
    <property type="entry name" value="Nicotinate/Quinolinate PRTase N-terminal domain-like"/>
    <property type="match status" value="1"/>
</dbReference>
<dbReference type="PANTHER" id="PTHR32179:SF3">
    <property type="entry name" value="NICOTINATE-NUCLEOTIDE PYROPHOSPHORYLASE [CARBOXYLATING]"/>
    <property type="match status" value="1"/>
</dbReference>
<name>A0A6J7RRJ8_9ZZZZ</name>
<dbReference type="InterPro" id="IPR036068">
    <property type="entry name" value="Nicotinate_pribotase-like_C"/>
</dbReference>
<dbReference type="InterPro" id="IPR013785">
    <property type="entry name" value="Aldolase_TIM"/>
</dbReference>
<dbReference type="FunFam" id="3.20.20.70:FF:000030">
    <property type="entry name" value="Nicotinate-nucleotide pyrophosphorylase, carboxylating"/>
    <property type="match status" value="1"/>
</dbReference>
<evidence type="ECO:0000313" key="16">
    <source>
        <dbReference type="EMBL" id="CAB5031459.1"/>
    </source>
</evidence>
<gene>
    <name evidence="14" type="ORF">UFOPK2683_00151</name>
    <name evidence="15" type="ORF">UFOPK3605_01318</name>
    <name evidence="16" type="ORF">UFOPK4121_01421</name>
</gene>
<dbReference type="Pfam" id="PF01729">
    <property type="entry name" value="QRPTase_C"/>
    <property type="match status" value="1"/>
</dbReference>
<dbReference type="GO" id="GO:0004514">
    <property type="term" value="F:nicotinate-nucleotide diphosphorylase (carboxylating) activity"/>
    <property type="evidence" value="ECO:0007669"/>
    <property type="project" value="UniProtKB-EC"/>
</dbReference>
<dbReference type="FunFam" id="3.90.1170.20:FF:000001">
    <property type="entry name" value="Nicotinate-nucleotide diphosphorylase (Carboxylating)"/>
    <property type="match status" value="1"/>
</dbReference>
<comment type="similarity">
    <text evidence="3">Belongs to the NadC/ModD family.</text>
</comment>
<organism evidence="16">
    <name type="scientific">freshwater metagenome</name>
    <dbReference type="NCBI Taxonomy" id="449393"/>
    <lineage>
        <taxon>unclassified sequences</taxon>
        <taxon>metagenomes</taxon>
        <taxon>ecological metagenomes</taxon>
    </lineage>
</organism>
<dbReference type="PANTHER" id="PTHR32179">
    <property type="entry name" value="NICOTINATE-NUCLEOTIDE PYROPHOSPHORYLASE [CARBOXYLATING]"/>
    <property type="match status" value="1"/>
</dbReference>
<dbReference type="EMBL" id="CAEZYK010000004">
    <property type="protein sequence ID" value="CAB4713743.1"/>
    <property type="molecule type" value="Genomic_DNA"/>
</dbReference>
<dbReference type="InterPro" id="IPR027277">
    <property type="entry name" value="NadC/ModD"/>
</dbReference>
<keyword evidence="6" id="KW-0662">Pyridine nucleotide biosynthesis</keyword>
<evidence type="ECO:0000256" key="5">
    <source>
        <dbReference type="ARBA" id="ARBA00011944"/>
    </source>
</evidence>
<dbReference type="Gene3D" id="3.90.1170.20">
    <property type="entry name" value="Quinolinate phosphoribosyl transferase, N-terminal domain"/>
    <property type="match status" value="1"/>
</dbReference>
<dbReference type="GO" id="GO:0005737">
    <property type="term" value="C:cytoplasm"/>
    <property type="evidence" value="ECO:0007669"/>
    <property type="project" value="TreeGrafter"/>
</dbReference>
<dbReference type="CDD" id="cd01572">
    <property type="entry name" value="QPRTase"/>
    <property type="match status" value="1"/>
</dbReference>
<feature type="domain" description="Quinolinate phosphoribosyl transferase C-terminal" evidence="12">
    <location>
        <begin position="117"/>
        <end position="280"/>
    </location>
</feature>
<dbReference type="InterPro" id="IPR002638">
    <property type="entry name" value="Quinolinate_PRibosylTrfase_C"/>
</dbReference>
<dbReference type="InterPro" id="IPR022412">
    <property type="entry name" value="Quinolinate_PRibosylTrfase_N"/>
</dbReference>
<comment type="catalytic activity">
    <reaction evidence="10">
        <text>nicotinate beta-D-ribonucleotide + CO2 + diphosphate = quinolinate + 5-phospho-alpha-D-ribose 1-diphosphate + 2 H(+)</text>
        <dbReference type="Rhea" id="RHEA:12733"/>
        <dbReference type="ChEBI" id="CHEBI:15378"/>
        <dbReference type="ChEBI" id="CHEBI:16526"/>
        <dbReference type="ChEBI" id="CHEBI:29959"/>
        <dbReference type="ChEBI" id="CHEBI:33019"/>
        <dbReference type="ChEBI" id="CHEBI:57502"/>
        <dbReference type="ChEBI" id="CHEBI:58017"/>
        <dbReference type="EC" id="2.4.2.19"/>
    </reaction>
</comment>
<dbReference type="SUPFAM" id="SSF51690">
    <property type="entry name" value="Nicotinate/Quinolinate PRTase C-terminal domain-like"/>
    <property type="match status" value="1"/>
</dbReference>
<keyword evidence="7" id="KW-0328">Glycosyltransferase</keyword>
<evidence type="ECO:0000259" key="13">
    <source>
        <dbReference type="Pfam" id="PF02749"/>
    </source>
</evidence>
<evidence type="ECO:0000313" key="14">
    <source>
        <dbReference type="EMBL" id="CAB4713743.1"/>
    </source>
</evidence>
<evidence type="ECO:0000256" key="9">
    <source>
        <dbReference type="ARBA" id="ARBA00033102"/>
    </source>
</evidence>
<dbReference type="EMBL" id="CAFBMM010000083">
    <property type="protein sequence ID" value="CAB4914218.1"/>
    <property type="molecule type" value="Genomic_DNA"/>
</dbReference>
<evidence type="ECO:0000256" key="4">
    <source>
        <dbReference type="ARBA" id="ARBA00011218"/>
    </source>
</evidence>
<evidence type="ECO:0000256" key="2">
    <source>
        <dbReference type="ARBA" id="ARBA00004893"/>
    </source>
</evidence>
<comment type="function">
    <text evidence="1">Involved in the catabolism of quinolinic acid (QA).</text>
</comment>
<dbReference type="Gene3D" id="3.20.20.70">
    <property type="entry name" value="Aldolase class I"/>
    <property type="match status" value="1"/>
</dbReference>
<evidence type="ECO:0000256" key="3">
    <source>
        <dbReference type="ARBA" id="ARBA00009400"/>
    </source>
</evidence>
<evidence type="ECO:0000256" key="11">
    <source>
        <dbReference type="ARBA" id="ARBA00069173"/>
    </source>
</evidence>
<dbReference type="NCBIfam" id="TIGR00078">
    <property type="entry name" value="nadC"/>
    <property type="match status" value="1"/>
</dbReference>
<dbReference type="Pfam" id="PF02749">
    <property type="entry name" value="QRPTase_N"/>
    <property type="match status" value="1"/>
</dbReference>
<proteinExistence type="inferred from homology"/>
<evidence type="ECO:0000259" key="12">
    <source>
        <dbReference type="Pfam" id="PF01729"/>
    </source>
</evidence>
<keyword evidence="8" id="KW-0808">Transferase</keyword>
<dbReference type="InterPro" id="IPR037128">
    <property type="entry name" value="Quinolinate_PRibosylTase_N_sf"/>
</dbReference>
<feature type="domain" description="Quinolinate phosphoribosyl transferase N-terminal" evidence="13">
    <location>
        <begin position="31"/>
        <end position="115"/>
    </location>
</feature>
<evidence type="ECO:0000313" key="15">
    <source>
        <dbReference type="EMBL" id="CAB4914218.1"/>
    </source>
</evidence>
<evidence type="ECO:0000256" key="1">
    <source>
        <dbReference type="ARBA" id="ARBA00003237"/>
    </source>
</evidence>
<protein>
    <recommendedName>
        <fullName evidence="11">Probable nicotinate-nucleotide pyrophosphorylase [carboxylating]</fullName>
        <ecNumber evidence="5">2.4.2.19</ecNumber>
    </recommendedName>
    <alternativeName>
        <fullName evidence="9">Quinolinate phosphoribosyltransferase [decarboxylating]</fullName>
    </alternativeName>
</protein>
<evidence type="ECO:0000256" key="6">
    <source>
        <dbReference type="ARBA" id="ARBA00022642"/>
    </source>
</evidence>
<dbReference type="PIRSF" id="PIRSF006250">
    <property type="entry name" value="NadC_ModD"/>
    <property type="match status" value="1"/>
</dbReference>
<accession>A0A6J7RRJ8</accession>
<dbReference type="AlphaFoldDB" id="A0A6J7RRJ8"/>
<dbReference type="EMBL" id="CAFBPQ010000062">
    <property type="protein sequence ID" value="CAB5031459.1"/>
    <property type="molecule type" value="Genomic_DNA"/>
</dbReference>
<evidence type="ECO:0000256" key="7">
    <source>
        <dbReference type="ARBA" id="ARBA00022676"/>
    </source>
</evidence>
<dbReference type="GO" id="GO:0034213">
    <property type="term" value="P:quinolinate catabolic process"/>
    <property type="evidence" value="ECO:0007669"/>
    <property type="project" value="TreeGrafter"/>
</dbReference>
<comment type="subunit">
    <text evidence="4">Hexamer formed by 3 homodimers.</text>
</comment>
<dbReference type="EC" id="2.4.2.19" evidence="5"/>